<feature type="region of interest" description="Disordered" evidence="1">
    <location>
        <begin position="101"/>
        <end position="125"/>
    </location>
</feature>
<reference evidence="2" key="2">
    <citation type="submission" date="2011-11" db="EMBL/GenBank/DDBJ databases">
        <authorList>
            <person name="Barker E."/>
        </authorList>
    </citation>
    <scope>NUCLEOTIDE SEQUENCE</scope>
    <source>
        <strain evidence="2">Birmingham 1</strain>
    </source>
</reference>
<evidence type="ECO:0000313" key="2">
    <source>
        <dbReference type="EMBL" id="CCE66884.1"/>
    </source>
</evidence>
<dbReference type="EMBL" id="HE613254">
    <property type="protein sequence ID" value="CCE66884.1"/>
    <property type="molecule type" value="Genomic_DNA"/>
</dbReference>
<feature type="compositionally biased region" description="Low complexity" evidence="1">
    <location>
        <begin position="105"/>
        <end position="120"/>
    </location>
</feature>
<dbReference type="AlphaFoldDB" id="G8C3I6"/>
<organism evidence="2">
    <name type="scientific">Candidatus Mycoplasma haematominutum 'Birmingham 1'</name>
    <dbReference type="NCBI Taxonomy" id="1116213"/>
    <lineage>
        <taxon>Bacteria</taxon>
        <taxon>Bacillati</taxon>
        <taxon>Mycoplasmatota</taxon>
        <taxon>Mollicutes</taxon>
        <taxon>Mycoplasmataceae</taxon>
        <taxon>Mycoplasma</taxon>
    </lineage>
</organism>
<dbReference type="KEGG" id="mhb:MHM_03660"/>
<name>G8C3I6_9MOLU</name>
<proteinExistence type="predicted"/>
<sequence length="253" mass="28971">MVGELKSQVQREGRVLEINTEQRGKVKSALSKYARDLPNFKVAREYIQKNWESSKPNERTRRSINARQTPDVLDLEKRKSLSNLYRGVSQLFRDREKLNNKLSKESGSSSNLSVSEGPNSGEVERSLQRIGWEVQRELDIKSKRNKPHSRANQYGWISWTQNPYNLFFESETDFLALVQKVGETETALAQYLSSKRAAGTFALLLGPDTVNSVYRDKHKYENAVSTAKSDISIRVGAKLLIWMNQLKKESSKN</sequence>
<protein>
    <submittedName>
        <fullName evidence="2">Uncharacterized protein</fullName>
    </submittedName>
</protein>
<dbReference type="PATRIC" id="fig|1116213.3.peg.391"/>
<accession>G8C3I6</accession>
<reference evidence="2" key="1">
    <citation type="submission" date="2011-11" db="EMBL/GenBank/DDBJ databases">
        <title>Complete genome sequence of Candidatus Mycoplasma haemominutum.</title>
        <authorList>
            <person name="Barker E.N."/>
            <person name="Darby A.C."/>
            <person name="Helps C.R."/>
            <person name="Peters I.R."/>
            <person name="Hughes M.A."/>
            <person name="Radford A.D."/>
            <person name="Novacco M."/>
            <person name="Boretti F."/>
            <person name="Hofmann-Lehmann R."/>
            <person name="Tasker S."/>
        </authorList>
    </citation>
    <scope>NUCLEOTIDE SEQUENCE</scope>
    <source>
        <strain evidence="2">Birmingham 1</strain>
    </source>
</reference>
<evidence type="ECO:0000256" key="1">
    <source>
        <dbReference type="SAM" id="MobiDB-lite"/>
    </source>
</evidence>
<gene>
    <name evidence="2" type="ORF">MHM_03660</name>
</gene>
<dbReference type="HOGENOM" id="CLU_066822_0_0_14"/>